<dbReference type="PROSITE" id="PS52016">
    <property type="entry name" value="TONB_DEPENDENT_REC_3"/>
    <property type="match status" value="1"/>
</dbReference>
<accession>A0ABV4TJG3</accession>
<feature type="domain" description="TonB-dependent receptor plug" evidence="11">
    <location>
        <begin position="129"/>
        <end position="236"/>
    </location>
</feature>
<gene>
    <name evidence="12" type="ORF">AAGV33_03745</name>
</gene>
<dbReference type="Proteomes" id="UP001574170">
    <property type="component" value="Unassembled WGS sequence"/>
</dbReference>
<keyword evidence="6 8" id="KW-0472">Membrane</keyword>
<comment type="similarity">
    <text evidence="8 9">Belongs to the TonB-dependent receptor family.</text>
</comment>
<dbReference type="Pfam" id="PF00593">
    <property type="entry name" value="TonB_dep_Rec_b-barrel"/>
    <property type="match status" value="1"/>
</dbReference>
<evidence type="ECO:0000259" key="11">
    <source>
        <dbReference type="Pfam" id="PF07715"/>
    </source>
</evidence>
<dbReference type="NCBIfam" id="TIGR04056">
    <property type="entry name" value="OMP_RagA_SusC"/>
    <property type="match status" value="1"/>
</dbReference>
<evidence type="ECO:0000256" key="1">
    <source>
        <dbReference type="ARBA" id="ARBA00004571"/>
    </source>
</evidence>
<evidence type="ECO:0000313" key="12">
    <source>
        <dbReference type="EMBL" id="MFA9193507.1"/>
    </source>
</evidence>
<dbReference type="InterPro" id="IPR012910">
    <property type="entry name" value="Plug_dom"/>
</dbReference>
<dbReference type="InterPro" id="IPR037066">
    <property type="entry name" value="Plug_dom_sf"/>
</dbReference>
<evidence type="ECO:0000256" key="3">
    <source>
        <dbReference type="ARBA" id="ARBA00022452"/>
    </source>
</evidence>
<dbReference type="InterPro" id="IPR039426">
    <property type="entry name" value="TonB-dep_rcpt-like"/>
</dbReference>
<evidence type="ECO:0000256" key="5">
    <source>
        <dbReference type="ARBA" id="ARBA00023077"/>
    </source>
</evidence>
<dbReference type="SUPFAM" id="SSF56935">
    <property type="entry name" value="Porins"/>
    <property type="match status" value="1"/>
</dbReference>
<dbReference type="InterPro" id="IPR023997">
    <property type="entry name" value="TonB-dep_OMP_SusC/RagA_CS"/>
</dbReference>
<keyword evidence="7 8" id="KW-0998">Cell outer membrane</keyword>
<dbReference type="Pfam" id="PF07715">
    <property type="entry name" value="Plug"/>
    <property type="match status" value="1"/>
</dbReference>
<evidence type="ECO:0000256" key="4">
    <source>
        <dbReference type="ARBA" id="ARBA00022692"/>
    </source>
</evidence>
<feature type="domain" description="TonB-dependent receptor-like beta-barrel" evidence="10">
    <location>
        <begin position="451"/>
        <end position="767"/>
    </location>
</feature>
<keyword evidence="13" id="KW-1185">Reference proteome</keyword>
<evidence type="ECO:0000256" key="2">
    <source>
        <dbReference type="ARBA" id="ARBA00022448"/>
    </source>
</evidence>
<dbReference type="EMBL" id="JBCFQK010000003">
    <property type="protein sequence ID" value="MFA9193507.1"/>
    <property type="molecule type" value="Genomic_DNA"/>
</dbReference>
<dbReference type="InterPro" id="IPR036942">
    <property type="entry name" value="Beta-barrel_TonB_sf"/>
</dbReference>
<proteinExistence type="inferred from homology"/>
<evidence type="ECO:0000259" key="10">
    <source>
        <dbReference type="Pfam" id="PF00593"/>
    </source>
</evidence>
<dbReference type="Gene3D" id="2.60.40.1120">
    <property type="entry name" value="Carboxypeptidase-like, regulatory domain"/>
    <property type="match status" value="1"/>
</dbReference>
<organism evidence="12 13">
    <name type="scientific">Flavobacterium magnesitis</name>
    <dbReference type="NCBI Taxonomy" id="3138077"/>
    <lineage>
        <taxon>Bacteria</taxon>
        <taxon>Pseudomonadati</taxon>
        <taxon>Bacteroidota</taxon>
        <taxon>Flavobacteriia</taxon>
        <taxon>Flavobacteriales</taxon>
        <taxon>Flavobacteriaceae</taxon>
        <taxon>Flavobacterium</taxon>
    </lineage>
</organism>
<keyword evidence="12" id="KW-0675">Receptor</keyword>
<protein>
    <submittedName>
        <fullName evidence="12">TonB-dependent receptor</fullName>
    </submittedName>
</protein>
<evidence type="ECO:0000256" key="6">
    <source>
        <dbReference type="ARBA" id="ARBA00023136"/>
    </source>
</evidence>
<dbReference type="Pfam" id="PF13715">
    <property type="entry name" value="CarbopepD_reg_2"/>
    <property type="match status" value="1"/>
</dbReference>
<keyword evidence="4 8" id="KW-0812">Transmembrane</keyword>
<evidence type="ECO:0000313" key="13">
    <source>
        <dbReference type="Proteomes" id="UP001574170"/>
    </source>
</evidence>
<comment type="subcellular location">
    <subcellularLocation>
        <location evidence="1 8">Cell outer membrane</location>
        <topology evidence="1 8">Multi-pass membrane protein</topology>
    </subcellularLocation>
</comment>
<dbReference type="InterPro" id="IPR023996">
    <property type="entry name" value="TonB-dep_OMP_SusC/RagA"/>
</dbReference>
<evidence type="ECO:0000256" key="7">
    <source>
        <dbReference type="ARBA" id="ARBA00023237"/>
    </source>
</evidence>
<name>A0ABV4TJG3_9FLAO</name>
<evidence type="ECO:0000256" key="9">
    <source>
        <dbReference type="RuleBase" id="RU003357"/>
    </source>
</evidence>
<dbReference type="InterPro" id="IPR008969">
    <property type="entry name" value="CarboxyPept-like_regulatory"/>
</dbReference>
<keyword evidence="3 8" id="KW-1134">Transmembrane beta strand</keyword>
<reference evidence="12 13" key="1">
    <citation type="submission" date="2024-04" db="EMBL/GenBank/DDBJ databases">
        <title>New Clade of Flavobacterium.</title>
        <authorList>
            <person name="Matos L."/>
            <person name="Proenca D.N."/>
            <person name="Fransisco R.M."/>
            <person name="Chung A.P."/>
            <person name="Maccario L."/>
            <person name="Sorensen S.J."/>
            <person name="Morais P.V."/>
        </authorList>
    </citation>
    <scope>NUCLEOTIDE SEQUENCE [LARGE SCALE GENOMIC DNA]</scope>
    <source>
        <strain evidence="12 13">FBOR7N2.3</strain>
    </source>
</reference>
<evidence type="ECO:0000256" key="8">
    <source>
        <dbReference type="PROSITE-ProRule" id="PRU01360"/>
    </source>
</evidence>
<comment type="caution">
    <text evidence="12">The sequence shown here is derived from an EMBL/GenBank/DDBJ whole genome shotgun (WGS) entry which is preliminary data.</text>
</comment>
<dbReference type="RefSeq" id="WP_373390612.1">
    <property type="nucleotide sequence ID" value="NZ_JBCFQJ010000005.1"/>
</dbReference>
<dbReference type="InterPro" id="IPR000531">
    <property type="entry name" value="Beta-barrel_TonB"/>
</dbReference>
<sequence length="1033" mass="112979">MQNVNFQLYSRWKYPRFLDVFCFLIFFFSMVGTAQAQSTIKGVVKDEMGMPIPGANILLKGTQSTASTDLDGNYVINIESGKNILSFSFIGYKTKEVTIGSQTVVNVSLDPATSELTEVVVIGYGTQRKEAVTGSVASIGGKELNEVAAVNVTQALQGRLPGVELAQTSTKPGAAMQIRIRGTRSLTGSNDPLIVLDGIPFAGSIGDISPVDIKSVDILKDASATAIYGSRGANGVILISTNKGRKNQKAKFSYNGFGGVKDIFAKYDMMNGDQLSALRDYAGVYPADGVDEVRGINTDWQDMLYGSGQMLSHDVSVSGGTEFGSYNAGIGYYKEESVLPGQKYERFSLRAGTDQQINNSIRIGFTTNSNYAITNGDNIGPGSALAASPIANPYNDDGSLKRVVSSAADDQWVYTRQTINGLGESYVNLNRAFSSYNNVFAEVKIPGIDGLKYRINTGLNFRMSNNGYYEGPGVFDVNPVTLSNASINNSMSTQWVIENLLTYDKTFADKHTINFVGLYSNEQFTSNASSIARNGITSDAFQFYNLGQSEEEAVINPSNQDYVQWGLTSYMARLMYSYDNRYFVSATLRSDGSSRLAPGNKWVTYPAVSAGWTVSNESFMKNISSINMLKLRAGYGQTSNQAVTPYATLGALSTRPYNFGSTNATGVYVTQLPNPALGWEFSTTWNYGIDFGLLNNRLTGTIEYYKTNTKDLLQRVNLPVTSGVNNYVANVGSTENKGYELSLTGVILDNPKGLNWTVGVNFYTNKNRLVSLASGALRDEANSWFVGYNINSIFDYEKIGLWQQGDPYMSILEGVTDVSNVPGSIKVKYTGDYNPDGSPTRAINASDRQIIETDPDFQGGFNTNLTYKGFDFSAVGAFKSGGVLISTLYGSAGYLNLLNGRRGNVDVNYWRPDNTDADFPNPSGLRSGDNPKYMSTMGYFDASYMKIRALTLGYTLEQDFIKDLGIDKLRVYFTAQNPFVFFSPYHRKSGMDPETNSLGDQNQAVASYNSRFLVIGTNTPSTRNYLFGLNLTF</sequence>
<dbReference type="Gene3D" id="2.40.170.20">
    <property type="entry name" value="TonB-dependent receptor, beta-barrel domain"/>
    <property type="match status" value="1"/>
</dbReference>
<dbReference type="NCBIfam" id="TIGR04057">
    <property type="entry name" value="SusC_RagA_signa"/>
    <property type="match status" value="1"/>
</dbReference>
<keyword evidence="2 8" id="KW-0813">Transport</keyword>
<dbReference type="SUPFAM" id="SSF49464">
    <property type="entry name" value="Carboxypeptidase regulatory domain-like"/>
    <property type="match status" value="1"/>
</dbReference>
<dbReference type="Gene3D" id="2.170.130.10">
    <property type="entry name" value="TonB-dependent receptor, plug domain"/>
    <property type="match status" value="1"/>
</dbReference>
<keyword evidence="5 9" id="KW-0798">TonB box</keyword>